<keyword evidence="8" id="KW-0274">FAD</keyword>
<evidence type="ECO:0000259" key="14">
    <source>
        <dbReference type="Pfam" id="PF01507"/>
    </source>
</evidence>
<dbReference type="EC" id="2.7.7.2" evidence="2"/>
<evidence type="ECO:0000256" key="4">
    <source>
        <dbReference type="ARBA" id="ARBA00022643"/>
    </source>
</evidence>
<dbReference type="InterPro" id="IPR014729">
    <property type="entry name" value="Rossmann-like_a/b/a_fold"/>
</dbReference>
<keyword evidence="4" id="KW-0288">FMN</keyword>
<evidence type="ECO:0000256" key="2">
    <source>
        <dbReference type="ARBA" id="ARBA00012393"/>
    </source>
</evidence>
<dbReference type="Gene3D" id="3.40.50.620">
    <property type="entry name" value="HUPs"/>
    <property type="match status" value="1"/>
</dbReference>
<dbReference type="AlphaFoldDB" id="A0A504ZCC3"/>
<keyword evidence="5" id="KW-0808">Transferase</keyword>
<dbReference type="PANTHER" id="PTHR23293:SF9">
    <property type="entry name" value="FAD SYNTHASE"/>
    <property type="match status" value="1"/>
</dbReference>
<dbReference type="PANTHER" id="PTHR23293">
    <property type="entry name" value="FAD SYNTHETASE-RELATED FMN ADENYLYLTRANSFERASE"/>
    <property type="match status" value="1"/>
</dbReference>
<evidence type="ECO:0000256" key="10">
    <source>
        <dbReference type="ARBA" id="ARBA00031145"/>
    </source>
</evidence>
<protein>
    <recommendedName>
        <fullName evidence="2">FAD synthase</fullName>
        <ecNumber evidence="2">2.7.7.2</ecNumber>
    </recommendedName>
    <alternativeName>
        <fullName evidence="10">FAD pyrophosphorylase</fullName>
    </alternativeName>
    <alternativeName>
        <fullName evidence="11">FMN adenylyltransferase</fullName>
    </alternativeName>
</protein>
<feature type="region of interest" description="Disordered" evidence="13">
    <location>
        <begin position="98"/>
        <end position="118"/>
    </location>
</feature>
<dbReference type="SUPFAM" id="SSF52402">
    <property type="entry name" value="Adenine nucleotide alpha hydrolases-like"/>
    <property type="match status" value="1"/>
</dbReference>
<dbReference type="EMBL" id="SUNJ01000555">
    <property type="protein sequence ID" value="TPP67548.1"/>
    <property type="molecule type" value="Genomic_DNA"/>
</dbReference>
<name>A0A504ZCC3_FASGI</name>
<keyword evidence="6" id="KW-0548">Nucleotidyltransferase</keyword>
<comment type="catalytic activity">
    <reaction evidence="12">
        <text>FMN + ATP + H(+) = FAD + diphosphate</text>
        <dbReference type="Rhea" id="RHEA:17237"/>
        <dbReference type="ChEBI" id="CHEBI:15378"/>
        <dbReference type="ChEBI" id="CHEBI:30616"/>
        <dbReference type="ChEBI" id="CHEBI:33019"/>
        <dbReference type="ChEBI" id="CHEBI:57692"/>
        <dbReference type="ChEBI" id="CHEBI:58210"/>
        <dbReference type="EC" id="2.7.7.2"/>
    </reaction>
</comment>
<comment type="pathway">
    <text evidence="1">Cofactor biosynthesis; FAD biosynthesis; FAD from FMN: step 1/1.</text>
</comment>
<gene>
    <name evidence="15" type="ORF">FGIG_04075</name>
</gene>
<evidence type="ECO:0000256" key="9">
    <source>
        <dbReference type="ARBA" id="ARBA00022840"/>
    </source>
</evidence>
<evidence type="ECO:0000256" key="11">
    <source>
        <dbReference type="ARBA" id="ARBA00031871"/>
    </source>
</evidence>
<evidence type="ECO:0000313" key="16">
    <source>
        <dbReference type="Proteomes" id="UP000316759"/>
    </source>
</evidence>
<keyword evidence="16" id="KW-1185">Reference proteome</keyword>
<keyword evidence="7" id="KW-0547">Nucleotide-binding</keyword>
<accession>A0A504ZCC3</accession>
<feature type="domain" description="Phosphoadenosine phosphosulphate reductase" evidence="14">
    <location>
        <begin position="1"/>
        <end position="70"/>
    </location>
</feature>
<dbReference type="Proteomes" id="UP000316759">
    <property type="component" value="Unassembled WGS sequence"/>
</dbReference>
<dbReference type="GO" id="GO:0005524">
    <property type="term" value="F:ATP binding"/>
    <property type="evidence" value="ECO:0007669"/>
    <property type="project" value="UniProtKB-KW"/>
</dbReference>
<dbReference type="GO" id="GO:0003919">
    <property type="term" value="F:FMN adenylyltransferase activity"/>
    <property type="evidence" value="ECO:0007669"/>
    <property type="project" value="UniProtKB-EC"/>
</dbReference>
<dbReference type="STRING" id="46835.A0A504ZCC3"/>
<evidence type="ECO:0000256" key="7">
    <source>
        <dbReference type="ARBA" id="ARBA00022741"/>
    </source>
</evidence>
<sequence length="118" mass="13504">MGTRITDPRAAHLTPMAMTDSDWPQLMRVNPLLHWTYSDVWNFLRSLSIPYCSLYDVGYTSIGSMEDTHPNPSLRYVTDSGLTEYHPAYILSDFHLERSGRRKPNPMPCEAKPESSVN</sequence>
<evidence type="ECO:0000256" key="1">
    <source>
        <dbReference type="ARBA" id="ARBA00004726"/>
    </source>
</evidence>
<dbReference type="OrthoDB" id="270728at2759"/>
<evidence type="ECO:0000256" key="6">
    <source>
        <dbReference type="ARBA" id="ARBA00022695"/>
    </source>
</evidence>
<comment type="caution">
    <text evidence="15">The sequence shown here is derived from an EMBL/GenBank/DDBJ whole genome shotgun (WGS) entry which is preliminary data.</text>
</comment>
<keyword evidence="3" id="KW-0285">Flavoprotein</keyword>
<evidence type="ECO:0000256" key="3">
    <source>
        <dbReference type="ARBA" id="ARBA00022630"/>
    </source>
</evidence>
<evidence type="ECO:0000256" key="12">
    <source>
        <dbReference type="ARBA" id="ARBA00049494"/>
    </source>
</evidence>
<evidence type="ECO:0000313" key="15">
    <source>
        <dbReference type="EMBL" id="TPP67548.1"/>
    </source>
</evidence>
<evidence type="ECO:0000256" key="13">
    <source>
        <dbReference type="SAM" id="MobiDB-lite"/>
    </source>
</evidence>
<reference evidence="15 16" key="1">
    <citation type="submission" date="2019-04" db="EMBL/GenBank/DDBJ databases">
        <title>Annotation for the trematode Fasciola gigantica.</title>
        <authorList>
            <person name="Choi Y.-J."/>
        </authorList>
    </citation>
    <scope>NUCLEOTIDE SEQUENCE [LARGE SCALE GENOMIC DNA]</scope>
    <source>
        <strain evidence="15">Uganda_cow_1</strain>
    </source>
</reference>
<evidence type="ECO:0000256" key="5">
    <source>
        <dbReference type="ARBA" id="ARBA00022679"/>
    </source>
</evidence>
<dbReference type="GO" id="GO:0006747">
    <property type="term" value="P:FAD biosynthetic process"/>
    <property type="evidence" value="ECO:0007669"/>
    <property type="project" value="TreeGrafter"/>
</dbReference>
<dbReference type="InterPro" id="IPR002500">
    <property type="entry name" value="PAPS_reduct_dom"/>
</dbReference>
<dbReference type="Pfam" id="PF01507">
    <property type="entry name" value="PAPS_reduct"/>
    <property type="match status" value="1"/>
</dbReference>
<proteinExistence type="predicted"/>
<evidence type="ECO:0000256" key="8">
    <source>
        <dbReference type="ARBA" id="ARBA00022827"/>
    </source>
</evidence>
<organism evidence="15 16">
    <name type="scientific">Fasciola gigantica</name>
    <name type="common">Giant liver fluke</name>
    <dbReference type="NCBI Taxonomy" id="46835"/>
    <lineage>
        <taxon>Eukaryota</taxon>
        <taxon>Metazoa</taxon>
        <taxon>Spiralia</taxon>
        <taxon>Lophotrochozoa</taxon>
        <taxon>Platyhelminthes</taxon>
        <taxon>Trematoda</taxon>
        <taxon>Digenea</taxon>
        <taxon>Plagiorchiida</taxon>
        <taxon>Echinostomata</taxon>
        <taxon>Echinostomatoidea</taxon>
        <taxon>Fasciolidae</taxon>
        <taxon>Fasciola</taxon>
    </lineage>
</organism>
<keyword evidence="9" id="KW-0067">ATP-binding</keyword>